<proteinExistence type="predicted"/>
<evidence type="ECO:0000313" key="1">
    <source>
        <dbReference type="EMBL" id="SBP48351.1"/>
    </source>
</evidence>
<reference evidence="1" key="2">
    <citation type="submission" date="2016-06" db="EMBL/GenBank/DDBJ databases">
        <title>The genome of a short-lived fish provides insights into sex chromosome evolution and the genetic control of aging.</title>
        <authorList>
            <person name="Reichwald K."/>
            <person name="Felder M."/>
            <person name="Petzold A."/>
            <person name="Koch P."/>
            <person name="Groth M."/>
            <person name="Platzer M."/>
        </authorList>
    </citation>
    <scope>NUCLEOTIDE SEQUENCE</scope>
    <source>
        <tissue evidence="1">Brain</tissue>
    </source>
</reference>
<protein>
    <submittedName>
        <fullName evidence="1">Pirin</fullName>
    </submittedName>
</protein>
<name>A0A1A8A1E8_NOTFU</name>
<organism evidence="1">
    <name type="scientific">Nothobranchius furzeri</name>
    <name type="common">Turquoise killifish</name>
    <dbReference type="NCBI Taxonomy" id="105023"/>
    <lineage>
        <taxon>Eukaryota</taxon>
        <taxon>Metazoa</taxon>
        <taxon>Chordata</taxon>
        <taxon>Craniata</taxon>
        <taxon>Vertebrata</taxon>
        <taxon>Euteleostomi</taxon>
        <taxon>Actinopterygii</taxon>
        <taxon>Neopterygii</taxon>
        <taxon>Teleostei</taxon>
        <taxon>Neoteleostei</taxon>
        <taxon>Acanthomorphata</taxon>
        <taxon>Ovalentaria</taxon>
        <taxon>Atherinomorphae</taxon>
        <taxon>Cyprinodontiformes</taxon>
        <taxon>Nothobranchiidae</taxon>
        <taxon>Nothobranchius</taxon>
    </lineage>
</organism>
<reference evidence="1" key="1">
    <citation type="submission" date="2016-05" db="EMBL/GenBank/DDBJ databases">
        <authorList>
            <person name="Lavstsen T."/>
            <person name="Jespersen J.S."/>
        </authorList>
    </citation>
    <scope>NUCLEOTIDE SEQUENCE</scope>
    <source>
        <tissue evidence="1">Brain</tissue>
    </source>
</reference>
<gene>
    <name evidence="1" type="primary">PIR</name>
</gene>
<dbReference type="AlphaFoldDB" id="A0A1A8A1E8"/>
<feature type="non-terminal residue" evidence="1">
    <location>
        <position position="1"/>
    </location>
</feature>
<accession>A0A1A8A1E8</accession>
<sequence>PHRGFETVRRNVTAHLTGVIPYFNTRGRQKARFLRPPNTELGLKQLVK</sequence>
<dbReference type="EMBL" id="HADY01009866">
    <property type="protein sequence ID" value="SBP48351.1"/>
    <property type="molecule type" value="Transcribed_RNA"/>
</dbReference>